<dbReference type="GO" id="GO:0003677">
    <property type="term" value="F:DNA binding"/>
    <property type="evidence" value="ECO:0007669"/>
    <property type="project" value="InterPro"/>
</dbReference>
<evidence type="ECO:0000313" key="2">
    <source>
        <dbReference type="EMBL" id="KAA6322492.1"/>
    </source>
</evidence>
<organism evidence="2">
    <name type="scientific">termite gut metagenome</name>
    <dbReference type="NCBI Taxonomy" id="433724"/>
    <lineage>
        <taxon>unclassified sequences</taxon>
        <taxon>metagenomes</taxon>
        <taxon>organismal metagenomes</taxon>
    </lineage>
</organism>
<sequence>MESIYDYAISVMRKKRLEQNISLQTIADYLNVSKTFISNIQNPRQRAKLNLDHVNELAKVFNCSPKDFLPETPI</sequence>
<dbReference type="EMBL" id="SNRY01003030">
    <property type="protein sequence ID" value="KAA6322492.1"/>
    <property type="molecule type" value="Genomic_DNA"/>
</dbReference>
<dbReference type="PROSITE" id="PS50943">
    <property type="entry name" value="HTH_CROC1"/>
    <property type="match status" value="1"/>
</dbReference>
<comment type="caution">
    <text evidence="2">The sequence shown here is derived from an EMBL/GenBank/DDBJ whole genome shotgun (WGS) entry which is preliminary data.</text>
</comment>
<protein>
    <recommendedName>
        <fullName evidence="1">HTH cro/C1-type domain-containing protein</fullName>
    </recommendedName>
</protein>
<dbReference type="AlphaFoldDB" id="A0A5J4QLS8"/>
<dbReference type="SMART" id="SM00530">
    <property type="entry name" value="HTH_XRE"/>
    <property type="match status" value="1"/>
</dbReference>
<proteinExistence type="predicted"/>
<dbReference type="Pfam" id="PF01381">
    <property type="entry name" value="HTH_3"/>
    <property type="match status" value="1"/>
</dbReference>
<name>A0A5J4QLS8_9ZZZZ</name>
<accession>A0A5J4QLS8</accession>
<dbReference type="InterPro" id="IPR001387">
    <property type="entry name" value="Cro/C1-type_HTH"/>
</dbReference>
<feature type="domain" description="HTH cro/C1-type" evidence="1">
    <location>
        <begin position="12"/>
        <end position="68"/>
    </location>
</feature>
<dbReference type="Gene3D" id="1.10.260.40">
    <property type="entry name" value="lambda repressor-like DNA-binding domains"/>
    <property type="match status" value="1"/>
</dbReference>
<evidence type="ECO:0000259" key="1">
    <source>
        <dbReference type="PROSITE" id="PS50943"/>
    </source>
</evidence>
<reference evidence="2" key="1">
    <citation type="submission" date="2019-03" db="EMBL/GenBank/DDBJ databases">
        <title>Single cell metagenomics reveals metabolic interactions within the superorganism composed of flagellate Streblomastix strix and complex community of Bacteroidetes bacteria on its surface.</title>
        <authorList>
            <person name="Treitli S.C."/>
            <person name="Kolisko M."/>
            <person name="Husnik F."/>
            <person name="Keeling P."/>
            <person name="Hampl V."/>
        </authorList>
    </citation>
    <scope>NUCLEOTIDE SEQUENCE</scope>
    <source>
        <strain evidence="2">STM</strain>
    </source>
</reference>
<dbReference type="SUPFAM" id="SSF47413">
    <property type="entry name" value="lambda repressor-like DNA-binding domains"/>
    <property type="match status" value="1"/>
</dbReference>
<gene>
    <name evidence="2" type="ORF">EZS27_027969</name>
</gene>
<dbReference type="InterPro" id="IPR010982">
    <property type="entry name" value="Lambda_DNA-bd_dom_sf"/>
</dbReference>